<evidence type="ECO:0000256" key="10">
    <source>
        <dbReference type="ARBA" id="ARBA00029409"/>
    </source>
</evidence>
<evidence type="ECO:0000256" key="8">
    <source>
        <dbReference type="ARBA" id="ARBA00022840"/>
    </source>
</evidence>
<feature type="domain" description="7,8-dihydro-6-hydroxymethylpterin-pyrophosphokinase" evidence="13">
    <location>
        <begin position="5"/>
        <end position="137"/>
    </location>
</feature>
<evidence type="ECO:0000256" key="5">
    <source>
        <dbReference type="ARBA" id="ARBA00022679"/>
    </source>
</evidence>
<dbReference type="GO" id="GO:0005524">
    <property type="term" value="F:ATP binding"/>
    <property type="evidence" value="ECO:0007669"/>
    <property type="project" value="UniProtKB-KW"/>
</dbReference>
<reference evidence="14" key="1">
    <citation type="submission" date="2023-03" db="EMBL/GenBank/DDBJ databases">
        <title>Edaphobacter sp.</title>
        <authorList>
            <person name="Huber K.J."/>
            <person name="Papendorf J."/>
            <person name="Pilke C."/>
            <person name="Bunk B."/>
            <person name="Sproeer C."/>
            <person name="Pester M."/>
        </authorList>
    </citation>
    <scope>NUCLEOTIDE SEQUENCE</scope>
    <source>
        <strain evidence="14">DSM 110680</strain>
    </source>
</reference>
<gene>
    <name evidence="14" type="primary">folK</name>
    <name evidence="14" type="ORF">P8935_23655</name>
</gene>
<dbReference type="EMBL" id="CP121196">
    <property type="protein sequence ID" value="XBH17549.1"/>
    <property type="molecule type" value="Genomic_DNA"/>
</dbReference>
<dbReference type="CDD" id="cd00483">
    <property type="entry name" value="HPPK"/>
    <property type="match status" value="1"/>
</dbReference>
<comment type="function">
    <text evidence="10">Catalyzes the transfer of pyrophosphate from adenosine triphosphate (ATP) to 6-hydroxymethyl-7,8-dihydropterin, an enzymatic step in folate biosynthesis pathway.</text>
</comment>
<keyword evidence="7" id="KW-0418">Kinase</keyword>
<dbReference type="GO" id="GO:0016301">
    <property type="term" value="F:kinase activity"/>
    <property type="evidence" value="ECO:0007669"/>
    <property type="project" value="UniProtKB-KW"/>
</dbReference>
<dbReference type="GO" id="GO:0003848">
    <property type="term" value="F:2-amino-4-hydroxy-6-hydroxymethyldihydropteridine diphosphokinase activity"/>
    <property type="evidence" value="ECO:0007669"/>
    <property type="project" value="UniProtKB-EC"/>
</dbReference>
<name>A0AAU7DIM3_9BACT</name>
<dbReference type="AlphaFoldDB" id="A0AAU7DIM3"/>
<dbReference type="PANTHER" id="PTHR43071:SF1">
    <property type="entry name" value="2-AMINO-4-HYDROXY-6-HYDROXYMETHYLDIHYDROPTERIDINE PYROPHOSPHOKINASE"/>
    <property type="match status" value="1"/>
</dbReference>
<dbReference type="EC" id="2.7.6.3" evidence="3"/>
<evidence type="ECO:0000313" key="14">
    <source>
        <dbReference type="EMBL" id="XBH17549.1"/>
    </source>
</evidence>
<evidence type="ECO:0000256" key="4">
    <source>
        <dbReference type="ARBA" id="ARBA00016218"/>
    </source>
</evidence>
<accession>A0AAU7DIM3</accession>
<evidence type="ECO:0000256" key="9">
    <source>
        <dbReference type="ARBA" id="ARBA00022909"/>
    </source>
</evidence>
<dbReference type="PANTHER" id="PTHR43071">
    <property type="entry name" value="2-AMINO-4-HYDROXY-6-HYDROXYMETHYLDIHYDROPTERIDINE PYROPHOSPHOKINASE"/>
    <property type="match status" value="1"/>
</dbReference>
<dbReference type="RefSeq" id="WP_348262773.1">
    <property type="nucleotide sequence ID" value="NZ_CP121196.1"/>
</dbReference>
<evidence type="ECO:0000256" key="12">
    <source>
        <dbReference type="ARBA" id="ARBA00033413"/>
    </source>
</evidence>
<comment type="pathway">
    <text evidence="1">Cofactor biosynthesis; tetrahydrofolate biosynthesis; 2-amino-4-hydroxy-6-hydroxymethyl-7,8-dihydropteridine diphosphate from 7,8-dihydroneopterin triphosphate: step 4/4.</text>
</comment>
<evidence type="ECO:0000256" key="1">
    <source>
        <dbReference type="ARBA" id="ARBA00005051"/>
    </source>
</evidence>
<sequence>MQTAYIALGANLASWAGPPEATLAAAVMRLNELGKITARSSLYSTAPVGYTDQPRFLNSVVALETECEPLALLNKLLVIEKEYGRDRSTGIPNGPRTLDLDILLIGDLEISLSELKLPHPRLTERAFVLVPLHEIAPKLPIAGRGKTVSEFFQMLQKSRKGETDAVVQFESDDWRAAANS</sequence>
<dbReference type="SUPFAM" id="SSF55083">
    <property type="entry name" value="6-hydroxymethyl-7,8-dihydropterin pyrophosphokinase, HPPK"/>
    <property type="match status" value="1"/>
</dbReference>
<keyword evidence="5 14" id="KW-0808">Transferase</keyword>
<evidence type="ECO:0000256" key="6">
    <source>
        <dbReference type="ARBA" id="ARBA00022741"/>
    </source>
</evidence>
<evidence type="ECO:0000256" key="11">
    <source>
        <dbReference type="ARBA" id="ARBA00029766"/>
    </source>
</evidence>
<keyword evidence="6" id="KW-0547">Nucleotide-binding</keyword>
<evidence type="ECO:0000259" key="13">
    <source>
        <dbReference type="Pfam" id="PF01288"/>
    </source>
</evidence>
<proteinExistence type="inferred from homology"/>
<dbReference type="NCBIfam" id="TIGR01498">
    <property type="entry name" value="folK"/>
    <property type="match status" value="1"/>
</dbReference>
<dbReference type="GO" id="GO:0046656">
    <property type="term" value="P:folic acid biosynthetic process"/>
    <property type="evidence" value="ECO:0007669"/>
    <property type="project" value="UniProtKB-KW"/>
</dbReference>
<evidence type="ECO:0000256" key="3">
    <source>
        <dbReference type="ARBA" id="ARBA00013253"/>
    </source>
</evidence>
<evidence type="ECO:0000256" key="2">
    <source>
        <dbReference type="ARBA" id="ARBA00005810"/>
    </source>
</evidence>
<dbReference type="Pfam" id="PF01288">
    <property type="entry name" value="HPPK"/>
    <property type="match status" value="1"/>
</dbReference>
<organism evidence="14">
    <name type="scientific">Telmatobacter sp. DSM 110680</name>
    <dbReference type="NCBI Taxonomy" id="3036704"/>
    <lineage>
        <taxon>Bacteria</taxon>
        <taxon>Pseudomonadati</taxon>
        <taxon>Acidobacteriota</taxon>
        <taxon>Terriglobia</taxon>
        <taxon>Terriglobales</taxon>
        <taxon>Acidobacteriaceae</taxon>
        <taxon>Telmatobacter</taxon>
    </lineage>
</organism>
<dbReference type="InterPro" id="IPR000550">
    <property type="entry name" value="Hppk"/>
</dbReference>
<keyword evidence="9" id="KW-0289">Folate biosynthesis</keyword>
<dbReference type="Gene3D" id="3.30.70.560">
    <property type="entry name" value="7,8-Dihydro-6-hydroxymethylpterin-pyrophosphokinase HPPK"/>
    <property type="match status" value="1"/>
</dbReference>
<protein>
    <recommendedName>
        <fullName evidence="4">2-amino-4-hydroxy-6-hydroxymethyldihydropteridine pyrophosphokinase</fullName>
        <ecNumber evidence="3">2.7.6.3</ecNumber>
    </recommendedName>
    <alternativeName>
        <fullName evidence="11">6-hydroxymethyl-7,8-dihydropterin pyrophosphokinase</fullName>
    </alternativeName>
    <alternativeName>
        <fullName evidence="12">7,8-dihydro-6-hydroxymethylpterin-pyrophosphokinase</fullName>
    </alternativeName>
</protein>
<dbReference type="InterPro" id="IPR035907">
    <property type="entry name" value="Hppk_sf"/>
</dbReference>
<comment type="similarity">
    <text evidence="2">Belongs to the HPPK family.</text>
</comment>
<evidence type="ECO:0000256" key="7">
    <source>
        <dbReference type="ARBA" id="ARBA00022777"/>
    </source>
</evidence>
<keyword evidence="8" id="KW-0067">ATP-binding</keyword>